<evidence type="ECO:0000256" key="1">
    <source>
        <dbReference type="SAM" id="MobiDB-lite"/>
    </source>
</evidence>
<reference evidence="3 4" key="1">
    <citation type="submission" date="2020-02" db="EMBL/GenBank/DDBJ databases">
        <title>Streptomyces malaysiensis DSM14702 (JHCC583434, PFL_A843) Genome sequencing and assembly.</title>
        <authorList>
            <person name="Samborskyy M."/>
        </authorList>
    </citation>
    <scope>NUCLEOTIDE SEQUENCE [LARGE SCALE GENOMIC DNA]</scope>
    <source>
        <strain evidence="3 4">DSM 14702</strain>
    </source>
</reference>
<dbReference type="Proteomes" id="UP000536624">
    <property type="component" value="Unassembled WGS sequence"/>
</dbReference>
<feature type="transmembrane region" description="Helical" evidence="2">
    <location>
        <begin position="57"/>
        <end position="82"/>
    </location>
</feature>
<protein>
    <submittedName>
        <fullName evidence="3">Uncharacterized protein</fullName>
    </submittedName>
</protein>
<evidence type="ECO:0000313" key="3">
    <source>
        <dbReference type="EMBL" id="NIY62547.1"/>
    </source>
</evidence>
<comment type="caution">
    <text evidence="3">The sequence shown here is derived from an EMBL/GenBank/DDBJ whole genome shotgun (WGS) entry which is preliminary data.</text>
</comment>
<gene>
    <name evidence="3" type="ORF">SMALB_0465</name>
</gene>
<feature type="region of interest" description="Disordered" evidence="1">
    <location>
        <begin position="91"/>
        <end position="119"/>
    </location>
</feature>
<dbReference type="EMBL" id="JAALLH010000001">
    <property type="protein sequence ID" value="NIY62547.1"/>
    <property type="molecule type" value="Genomic_DNA"/>
</dbReference>
<feature type="compositionally biased region" description="Basic and acidic residues" evidence="1">
    <location>
        <begin position="110"/>
        <end position="119"/>
    </location>
</feature>
<dbReference type="AlphaFoldDB" id="A0A7X5WWZ2"/>
<organism evidence="3 4">
    <name type="scientific">Streptomyces malaysiensis</name>
    <dbReference type="NCBI Taxonomy" id="92644"/>
    <lineage>
        <taxon>Bacteria</taxon>
        <taxon>Bacillati</taxon>
        <taxon>Actinomycetota</taxon>
        <taxon>Actinomycetes</taxon>
        <taxon>Kitasatosporales</taxon>
        <taxon>Streptomycetaceae</taxon>
        <taxon>Streptomyces</taxon>
        <taxon>Streptomyces violaceusniger group</taxon>
    </lineage>
</organism>
<keyword evidence="2" id="KW-0472">Membrane</keyword>
<keyword evidence="2" id="KW-1133">Transmembrane helix</keyword>
<accession>A0A7X5WWZ2</accession>
<keyword evidence="2" id="KW-0812">Transmembrane</keyword>
<evidence type="ECO:0000256" key="2">
    <source>
        <dbReference type="SAM" id="Phobius"/>
    </source>
</evidence>
<name>A0A7X5WWZ2_STRMQ</name>
<evidence type="ECO:0000313" key="4">
    <source>
        <dbReference type="Proteomes" id="UP000536624"/>
    </source>
</evidence>
<proteinExistence type="predicted"/>
<sequence>MRLSRTRLAPEPDFEAWRRAPVACTLGGAKLGERTERWRTLAGRAERREPIPDGLRLVFSGAGAGAGLAASAVVFGLGVLMVRRRRRGAACRTAPARTDLGMPTVGPSPERSEVAKTGR</sequence>